<dbReference type="GO" id="GO:0000271">
    <property type="term" value="P:polysaccharide biosynthetic process"/>
    <property type="evidence" value="ECO:0007669"/>
    <property type="project" value="InterPro"/>
</dbReference>
<organism evidence="1 2">
    <name type="scientific">Piscinibacter sakaiensis</name>
    <name type="common">Ideonella sakaiensis</name>
    <dbReference type="NCBI Taxonomy" id="1547922"/>
    <lineage>
        <taxon>Bacteria</taxon>
        <taxon>Pseudomonadati</taxon>
        <taxon>Pseudomonadota</taxon>
        <taxon>Betaproteobacteria</taxon>
        <taxon>Burkholderiales</taxon>
        <taxon>Sphaerotilaceae</taxon>
        <taxon>Piscinibacter</taxon>
    </lineage>
</organism>
<comment type="caution">
    <text evidence="1">The sequence shown here is derived from an EMBL/GenBank/DDBJ whole genome shotgun (WGS) entry which is preliminary data.</text>
</comment>
<dbReference type="STRING" id="1547922.ISF6_5230"/>
<dbReference type="Proteomes" id="UP000037660">
    <property type="component" value="Unassembled WGS sequence"/>
</dbReference>
<dbReference type="EMBL" id="BBYR01000083">
    <property type="protein sequence ID" value="GAP38677.1"/>
    <property type="molecule type" value="Genomic_DNA"/>
</dbReference>
<dbReference type="Pfam" id="PF05159">
    <property type="entry name" value="Capsule_synth"/>
    <property type="match status" value="2"/>
</dbReference>
<dbReference type="CDD" id="cd16439">
    <property type="entry name" value="beta_Kdo_transferase_KpsC_2"/>
    <property type="match status" value="1"/>
</dbReference>
<reference evidence="1 2" key="2">
    <citation type="journal article" date="2016" name="Science">
        <title>A bacterium that degrades and assimilates poly(ethylene terephthalate).</title>
        <authorList>
            <person name="Yoshida S."/>
            <person name="Hiraga K."/>
            <person name="Takehana T."/>
            <person name="Taniguchi I."/>
            <person name="Yamaji H."/>
            <person name="Maeda Y."/>
            <person name="Toyohara K."/>
            <person name="Miyamoto K."/>
            <person name="Kimura Y."/>
            <person name="Oda K."/>
        </authorList>
    </citation>
    <scope>NUCLEOTIDE SEQUENCE [LARGE SCALE GENOMIC DNA]</scope>
    <source>
        <strain evidence="2">NBRC 110686 / TISTR 2288 / 201-F6</strain>
    </source>
</reference>
<name>A0A0K8P7T1_PISS1</name>
<dbReference type="GO" id="GO:0015774">
    <property type="term" value="P:polysaccharide transport"/>
    <property type="evidence" value="ECO:0007669"/>
    <property type="project" value="InterPro"/>
</dbReference>
<proteinExistence type="predicted"/>
<dbReference type="AlphaFoldDB" id="A0A0K8P7T1"/>
<evidence type="ECO:0000313" key="2">
    <source>
        <dbReference type="Proteomes" id="UP000037660"/>
    </source>
</evidence>
<dbReference type="InterPro" id="IPR007833">
    <property type="entry name" value="Capsule_polysaccharide_synth"/>
</dbReference>
<reference evidence="2" key="1">
    <citation type="submission" date="2015-07" db="EMBL/GenBank/DDBJ databases">
        <title>Discovery of a poly(ethylene terephthalate assimilation.</title>
        <authorList>
            <person name="Yoshida S."/>
            <person name="Hiraga K."/>
            <person name="Takehana T."/>
            <person name="Taniguchi I."/>
            <person name="Yamaji H."/>
            <person name="Maeda Y."/>
            <person name="Toyohara K."/>
            <person name="Miyamoto K."/>
            <person name="Kimura Y."/>
            <person name="Oda K."/>
        </authorList>
    </citation>
    <scope>NUCLEOTIDE SEQUENCE [LARGE SCALE GENOMIC DNA]</scope>
    <source>
        <strain evidence="2">NBRC 110686 / TISTR 2288 / 201-F6</strain>
    </source>
</reference>
<protein>
    <submittedName>
        <fullName evidence="1">Capsule polysaccharide export protein</fullName>
    </submittedName>
</protein>
<keyword evidence="2" id="KW-1185">Reference proteome</keyword>
<accession>A0A0K8P7T1</accession>
<sequence length="362" mass="38702">MTTAGPSTAAPAVAPVRRVHTWGFSWRKHRLAAGFLADCRVSRLRDPAGVEPRDAVALWGSAAPPPGLPPGVALWRLEDGFLRSVGLGADLVRPLSWVVDRLGIYYDAGAPSDLERLLAQEPIDAALRRRAAALREALVAAGLTKYNLGGAAPWRRPAACAPGRPVVLVPGQVESDASIRHGAGAVHGNLALLRAVRADRPQAWIVYKPHPDVVAGLRSGRIDGAEERAVYDELVTDAPMAALLEAVDEVQVMTSLAGFEALLRGRPVSTHGAPFYAGWGLTRDLGLPPAVAARRGRMRSLDELVACALLLYPRYVDAAGRPSSAEAVLALLQQARQRGARLPAWRRALRPLLGWAARRRGG</sequence>
<evidence type="ECO:0000313" key="1">
    <source>
        <dbReference type="EMBL" id="GAP38677.1"/>
    </source>
</evidence>
<gene>
    <name evidence="1" type="ORF">ISF6_5230</name>
</gene>
<dbReference type="RefSeq" id="WP_054022529.1">
    <property type="nucleotide sequence ID" value="NZ_BBYR01000083.1"/>
</dbReference>
<dbReference type="OrthoDB" id="543755at2"/>